<organism evidence="5 6">
    <name type="scientific">Candidatus Wirthbacteria bacterium CG2_30_54_11</name>
    <dbReference type="NCBI Taxonomy" id="1817892"/>
    <lineage>
        <taxon>Bacteria</taxon>
        <taxon>Candidatus Wirthbacteria</taxon>
    </lineage>
</organism>
<dbReference type="Pfam" id="PF13336">
    <property type="entry name" value="AcetylCoA_hyd_C"/>
    <property type="match status" value="1"/>
</dbReference>
<sequence length="470" mass="51211">MTHNPKVITTSQIADVLSEHFSDRDQITCYLGSNAATPTASIEALTRSIEARSPKFPFIRMVHLLLQGPVPYLKAGLQDRIMAYSLFSTKEVREAANEGRAFYIPCTLANIESIIRPGHDYTPDFVILKVSQNPLTGEYSLGLSAEALHAAINHARLVIAELDPSMPFTQGHSIVDASTIDYLITEGVKPVYELRAPDFDNLSAAERRIGEQIAQHFISDGATLQVGIGKIPDAVVAVIRDGNFHDLGVQTELYGDGLMTLQKLDIITNRRKRNNIGYSATSLIMGSRELYDFVHMRTGVQMRPCAYTNKASVIQANAPFVAINTAMGADLFGNIWADYVDARRYYSGVGGQPDFVRALQDPACGTAIIAMKSITRDGSSKIVPAHPAGVSLTASSYDSVVLVTEFGIADLRGLAAGEKALAIASVCHPSYREEYLKSIAENELFTKPRHFSLQSVPKGVTPYEGSIVLE</sequence>
<dbReference type="PANTHER" id="PTHR21432">
    <property type="entry name" value="ACETYL-COA HYDROLASE-RELATED"/>
    <property type="match status" value="1"/>
</dbReference>
<dbReference type="EMBL" id="MNZT01000098">
    <property type="protein sequence ID" value="OIP95945.1"/>
    <property type="molecule type" value="Genomic_DNA"/>
</dbReference>
<protein>
    <submittedName>
        <fullName evidence="5">Uncharacterized protein</fullName>
    </submittedName>
</protein>
<dbReference type="GO" id="GO:0008775">
    <property type="term" value="F:acetate CoA-transferase activity"/>
    <property type="evidence" value="ECO:0007669"/>
    <property type="project" value="InterPro"/>
</dbReference>
<evidence type="ECO:0000259" key="4">
    <source>
        <dbReference type="Pfam" id="PF13336"/>
    </source>
</evidence>
<feature type="domain" description="Acetyl-CoA hydrolase/transferase N-terminal" evidence="3">
    <location>
        <begin position="85"/>
        <end position="191"/>
    </location>
</feature>
<accession>A0A1J5IFS0</accession>
<evidence type="ECO:0000313" key="6">
    <source>
        <dbReference type="Proteomes" id="UP000183245"/>
    </source>
</evidence>
<dbReference type="Gene3D" id="3.30.750.70">
    <property type="entry name" value="4-hydroxybutyrate coenzyme like domains"/>
    <property type="match status" value="1"/>
</dbReference>
<gene>
    <name evidence="5" type="ORF">AUK40_05540</name>
</gene>
<evidence type="ECO:0000313" key="5">
    <source>
        <dbReference type="EMBL" id="OIP95945.1"/>
    </source>
</evidence>
<keyword evidence="2" id="KW-0808">Transferase</keyword>
<evidence type="ECO:0000259" key="3">
    <source>
        <dbReference type="Pfam" id="PF02550"/>
    </source>
</evidence>
<proteinExistence type="inferred from homology"/>
<dbReference type="AlphaFoldDB" id="A0A1J5IFS0"/>
<comment type="caution">
    <text evidence="5">The sequence shown here is derived from an EMBL/GenBank/DDBJ whole genome shotgun (WGS) entry which is preliminary data.</text>
</comment>
<name>A0A1J5IFS0_9BACT</name>
<dbReference type="InterPro" id="IPR046433">
    <property type="entry name" value="ActCoA_hydro"/>
</dbReference>
<reference evidence="5 6" key="1">
    <citation type="journal article" date="2016" name="Environ. Microbiol.">
        <title>Genomic resolution of a cold subsurface aquifer community provides metabolic insights for novel microbes adapted to high CO concentrations.</title>
        <authorList>
            <person name="Probst A.J."/>
            <person name="Castelle C.J."/>
            <person name="Singh A."/>
            <person name="Brown C.T."/>
            <person name="Anantharaman K."/>
            <person name="Sharon I."/>
            <person name="Hug L.A."/>
            <person name="Burstein D."/>
            <person name="Emerson J.B."/>
            <person name="Thomas B.C."/>
            <person name="Banfield J.F."/>
        </authorList>
    </citation>
    <scope>NUCLEOTIDE SEQUENCE [LARGE SCALE GENOMIC DNA]</scope>
    <source>
        <strain evidence="5">CG2_30_54_11</strain>
    </source>
</reference>
<evidence type="ECO:0000256" key="1">
    <source>
        <dbReference type="ARBA" id="ARBA00009632"/>
    </source>
</evidence>
<dbReference type="GO" id="GO:0006083">
    <property type="term" value="P:acetate metabolic process"/>
    <property type="evidence" value="ECO:0007669"/>
    <property type="project" value="InterPro"/>
</dbReference>
<dbReference type="STRING" id="1817892.AUK40_05540"/>
<dbReference type="InterPro" id="IPR037171">
    <property type="entry name" value="NagB/RpiA_transferase-like"/>
</dbReference>
<dbReference type="Pfam" id="PF02550">
    <property type="entry name" value="AcetylCoA_hydro"/>
    <property type="match status" value="1"/>
</dbReference>
<dbReference type="PANTHER" id="PTHR21432:SF20">
    <property type="entry name" value="ACETYL-COA HYDROLASE"/>
    <property type="match status" value="1"/>
</dbReference>
<dbReference type="Gene3D" id="3.40.1080.10">
    <property type="entry name" value="Glutaconate Coenzyme A-transferase"/>
    <property type="match status" value="1"/>
</dbReference>
<dbReference type="Proteomes" id="UP000183245">
    <property type="component" value="Unassembled WGS sequence"/>
</dbReference>
<evidence type="ECO:0000256" key="2">
    <source>
        <dbReference type="ARBA" id="ARBA00022679"/>
    </source>
</evidence>
<comment type="similarity">
    <text evidence="1">Belongs to the acetyl-CoA hydrolase/transferase family.</text>
</comment>
<feature type="domain" description="Acetyl-CoA hydrolase/transferase C-terminal" evidence="4">
    <location>
        <begin position="286"/>
        <end position="437"/>
    </location>
</feature>
<dbReference type="InterPro" id="IPR026888">
    <property type="entry name" value="AcetylCoA_hyd_C"/>
</dbReference>
<dbReference type="InterPro" id="IPR003702">
    <property type="entry name" value="ActCoA_hydro_N"/>
</dbReference>
<dbReference type="InterPro" id="IPR038460">
    <property type="entry name" value="AcetylCoA_hyd_C_sf"/>
</dbReference>
<dbReference type="Gene3D" id="3.40.1080.20">
    <property type="entry name" value="Acetyl-CoA hydrolase/transferase C-terminal domain"/>
    <property type="match status" value="1"/>
</dbReference>
<dbReference type="SUPFAM" id="SSF100950">
    <property type="entry name" value="NagB/RpiA/CoA transferase-like"/>
    <property type="match status" value="2"/>
</dbReference>